<dbReference type="EMBL" id="CP003879">
    <property type="protein sequence ID" value="AFU67267.1"/>
    <property type="molecule type" value="Genomic_DNA"/>
</dbReference>
<proteinExistence type="inferred from homology"/>
<feature type="coiled-coil region" evidence="4">
    <location>
        <begin position="404"/>
        <end position="431"/>
    </location>
</feature>
<dbReference type="GO" id="GO:0003677">
    <property type="term" value="F:DNA binding"/>
    <property type="evidence" value="ECO:0007669"/>
    <property type="project" value="UniProtKB-KW"/>
</dbReference>
<dbReference type="Gene3D" id="1.10.287.1120">
    <property type="entry name" value="Bipartite methylase S protein"/>
    <property type="match status" value="1"/>
</dbReference>
<evidence type="ECO:0000313" key="6">
    <source>
        <dbReference type="EMBL" id="AFU67267.1"/>
    </source>
</evidence>
<evidence type="ECO:0000256" key="1">
    <source>
        <dbReference type="ARBA" id="ARBA00010923"/>
    </source>
</evidence>
<feature type="domain" description="Type I restriction modification DNA specificity" evidence="5">
    <location>
        <begin position="35"/>
        <end position="215"/>
    </location>
</feature>
<comment type="similarity">
    <text evidence="1">Belongs to the type-I restriction system S methylase family.</text>
</comment>
<evidence type="ECO:0000313" key="7">
    <source>
        <dbReference type="Proteomes" id="UP000008514"/>
    </source>
</evidence>
<accession>K4I9F2</accession>
<dbReference type="eggNOG" id="COG0732">
    <property type="taxonomic scope" value="Bacteria"/>
</dbReference>
<dbReference type="SUPFAM" id="SSF116734">
    <property type="entry name" value="DNA methylase specificity domain"/>
    <property type="match status" value="2"/>
</dbReference>
<evidence type="ECO:0000256" key="3">
    <source>
        <dbReference type="ARBA" id="ARBA00023125"/>
    </source>
</evidence>
<keyword evidence="2" id="KW-0680">Restriction system</keyword>
<dbReference type="Proteomes" id="UP000008514">
    <property type="component" value="Chromosome"/>
</dbReference>
<evidence type="ECO:0000256" key="4">
    <source>
        <dbReference type="SAM" id="Coils"/>
    </source>
</evidence>
<dbReference type="STRING" id="313595.P700755_000213"/>
<evidence type="ECO:0000259" key="5">
    <source>
        <dbReference type="Pfam" id="PF01420"/>
    </source>
</evidence>
<organism evidence="6 7">
    <name type="scientific">Psychroflexus torquis (strain ATCC 700755 / CIP 106069 / ACAM 623)</name>
    <dbReference type="NCBI Taxonomy" id="313595"/>
    <lineage>
        <taxon>Bacteria</taxon>
        <taxon>Pseudomonadati</taxon>
        <taxon>Bacteroidota</taxon>
        <taxon>Flavobacteriia</taxon>
        <taxon>Flavobacteriales</taxon>
        <taxon>Flavobacteriaceae</taxon>
        <taxon>Psychroflexus</taxon>
    </lineage>
</organism>
<dbReference type="Gene3D" id="3.90.220.20">
    <property type="entry name" value="DNA methylase specificity domains"/>
    <property type="match status" value="2"/>
</dbReference>
<reference evidence="6" key="1">
    <citation type="submission" date="2006-03" db="EMBL/GenBank/DDBJ databases">
        <authorList>
            <person name="Bowman J."/>
            <person name="Ferriera S."/>
            <person name="Johnson J."/>
            <person name="Kravitz S."/>
            <person name="Halpern A."/>
            <person name="Remington K."/>
            <person name="Beeson K."/>
            <person name="Tran B."/>
            <person name="Rogers Y.-H."/>
            <person name="Friedman R."/>
            <person name="Venter J.C."/>
        </authorList>
    </citation>
    <scope>NUCLEOTIDE SEQUENCE [LARGE SCALE GENOMIC DNA]</scope>
    <source>
        <strain evidence="6">ATCC 700755</strain>
    </source>
</reference>
<dbReference type="RefSeq" id="WP_015022887.1">
    <property type="nucleotide sequence ID" value="NC_018721.1"/>
</dbReference>
<dbReference type="KEGG" id="ptq:P700755_000213"/>
<dbReference type="CDD" id="cd17268">
    <property type="entry name" value="RMtype1_S_Ara36733I_TRD1-CR1_like"/>
    <property type="match status" value="1"/>
</dbReference>
<dbReference type="REBASE" id="55931">
    <property type="entry name" value="S1.PtoBORF216P"/>
</dbReference>
<keyword evidence="3" id="KW-0238">DNA-binding</keyword>
<gene>
    <name evidence="6" type="ordered locus">P700755_000213</name>
</gene>
<dbReference type="CDD" id="cd17259">
    <property type="entry name" value="RMtype1_S_StySKI-TRD2-CR2_like"/>
    <property type="match status" value="1"/>
</dbReference>
<name>K4I9F2_PSYTT</name>
<reference evidence="6" key="2">
    <citation type="submission" date="2012-09" db="EMBL/GenBank/DDBJ databases">
        <title>The complete sequence of Psychroflexus torquis an extreme psychrophile from sea-ice that is stimulated by light.</title>
        <authorList>
            <person name="Feng S."/>
            <person name="Powell S.M."/>
            <person name="Bowman J.P."/>
        </authorList>
    </citation>
    <scope>NUCLEOTIDE SEQUENCE [LARGE SCALE GENOMIC DNA]</scope>
    <source>
        <strain evidence="6">ATCC 700755</strain>
    </source>
</reference>
<sequence>MSKHKQYDVATSTLLSTGLEGKRVGYKKTKLGWIPEDWNVKSLDQLGEFSKGKGITKKDILEDEVGGLPCVRYAEIYTIYHYNTTVLKSKINQESAANSNPINCGDILFAGSGETLEDIGKSIAYLNKETAYAGGDICILKHHNQDPQFLGYLFNNDVVRSQLYKIGQGHSVVHIYSSGLKKVSVPIPPLPEQQKIASILNTWDKAIAAQEKLIAQKQALKNGLMQQLLTGKKRFAGFVEEWEEKSLNDIVKYLGGEAFKSTNQVENGVRWLKIANVGIGVVKWGDSTTFLPTSFIDENPKYVLKAGDAVMALTRPILNDKLKIAVFNKEDGIALLNQRVAKLISKNKNDLKFIYYIHQTPYFIYTMNAMMAGTDPPNISIKDLAKKKVFIPGYEEQKKIVSVIESFDNEIDNLINKGKHLKKQKQGLMQQLLTGEKRVKG</sequence>
<protein>
    <submittedName>
        <fullName evidence="6">Type I restriction-modification system, specificity subunit S HsdS</fullName>
    </submittedName>
</protein>
<dbReference type="Pfam" id="PF01420">
    <property type="entry name" value="Methylase_S"/>
    <property type="match status" value="2"/>
</dbReference>
<dbReference type="InterPro" id="IPR052021">
    <property type="entry name" value="Type-I_RS_S_subunit"/>
</dbReference>
<dbReference type="AlphaFoldDB" id="K4I9F2"/>
<keyword evidence="7" id="KW-1185">Reference proteome</keyword>
<keyword evidence="4" id="KW-0175">Coiled coil</keyword>
<dbReference type="InterPro" id="IPR044946">
    <property type="entry name" value="Restrct_endonuc_typeI_TRD_sf"/>
</dbReference>
<dbReference type="InterPro" id="IPR000055">
    <property type="entry name" value="Restrct_endonuc_typeI_TRD"/>
</dbReference>
<dbReference type="PANTHER" id="PTHR30408">
    <property type="entry name" value="TYPE-1 RESTRICTION ENZYME ECOKI SPECIFICITY PROTEIN"/>
    <property type="match status" value="1"/>
</dbReference>
<feature type="domain" description="Type I restriction modification DNA specificity" evidence="5">
    <location>
        <begin position="240"/>
        <end position="413"/>
    </location>
</feature>
<dbReference type="PANTHER" id="PTHR30408:SF12">
    <property type="entry name" value="TYPE I RESTRICTION ENZYME MJAVIII SPECIFICITY SUBUNIT"/>
    <property type="match status" value="1"/>
</dbReference>
<evidence type="ECO:0000256" key="2">
    <source>
        <dbReference type="ARBA" id="ARBA00022747"/>
    </source>
</evidence>
<dbReference type="GO" id="GO:0009307">
    <property type="term" value="P:DNA restriction-modification system"/>
    <property type="evidence" value="ECO:0007669"/>
    <property type="project" value="UniProtKB-KW"/>
</dbReference>
<dbReference type="HOGENOM" id="CLU_021095_0_1_10"/>